<dbReference type="EMBL" id="JACHLK010000004">
    <property type="protein sequence ID" value="MBB6560025.1"/>
    <property type="molecule type" value="Genomic_DNA"/>
</dbReference>
<organism evidence="1 2">
    <name type="scientific">Acidovorax soli</name>
    <dbReference type="NCBI Taxonomy" id="592050"/>
    <lineage>
        <taxon>Bacteria</taxon>
        <taxon>Pseudomonadati</taxon>
        <taxon>Pseudomonadota</taxon>
        <taxon>Betaproteobacteria</taxon>
        <taxon>Burkholderiales</taxon>
        <taxon>Comamonadaceae</taxon>
        <taxon>Acidovorax</taxon>
    </lineage>
</organism>
<protein>
    <submittedName>
        <fullName evidence="1">Uncharacterized protein</fullName>
    </submittedName>
</protein>
<keyword evidence="2" id="KW-1185">Reference proteome</keyword>
<reference evidence="1 2" key="1">
    <citation type="submission" date="2020-08" db="EMBL/GenBank/DDBJ databases">
        <title>Functional genomics of gut bacteria from endangered species of beetles.</title>
        <authorList>
            <person name="Carlos-Shanley C."/>
        </authorList>
    </citation>
    <scope>NUCLEOTIDE SEQUENCE [LARGE SCALE GENOMIC DNA]</scope>
    <source>
        <strain evidence="1 2">S00198</strain>
    </source>
</reference>
<evidence type="ECO:0000313" key="2">
    <source>
        <dbReference type="Proteomes" id="UP000575083"/>
    </source>
</evidence>
<dbReference type="AlphaFoldDB" id="A0A7X0U9Y9"/>
<dbReference type="RefSeq" id="WP_184857593.1">
    <property type="nucleotide sequence ID" value="NZ_JACHLK010000004.1"/>
</dbReference>
<sequence>MQPWHDFHITGYAVNGKRREMVFELEWPHGTGADPQRAKLGFSGVECYYLEHDLGSNIVYSFAERPLQEFLTEWTDRFEAECQWGWPPFWRPVRHPHRPVEVEKEEAFRALTAKQVRCIELSSSYGLSGWILAVDSHHEASHGN</sequence>
<name>A0A7X0U9Y9_9BURK</name>
<accession>A0A7X0U9Y9</accession>
<gene>
    <name evidence="1" type="ORF">HNP48_002697</name>
</gene>
<proteinExistence type="predicted"/>
<dbReference type="Proteomes" id="UP000575083">
    <property type="component" value="Unassembled WGS sequence"/>
</dbReference>
<comment type="caution">
    <text evidence="1">The sequence shown here is derived from an EMBL/GenBank/DDBJ whole genome shotgun (WGS) entry which is preliminary data.</text>
</comment>
<evidence type="ECO:0000313" key="1">
    <source>
        <dbReference type="EMBL" id="MBB6560025.1"/>
    </source>
</evidence>